<dbReference type="PRINTS" id="PR00633">
    <property type="entry name" value="RCCNDNSATION"/>
</dbReference>
<evidence type="ECO:0000256" key="2">
    <source>
        <dbReference type="PROSITE-ProRule" id="PRU00235"/>
    </source>
</evidence>
<dbReference type="Pfam" id="PF25390">
    <property type="entry name" value="WD40_RLD"/>
    <property type="match status" value="1"/>
</dbReference>
<feature type="repeat" description="RCC1" evidence="2">
    <location>
        <begin position="164"/>
        <end position="215"/>
    </location>
</feature>
<dbReference type="InterPro" id="IPR000408">
    <property type="entry name" value="Reg_chr_condens"/>
</dbReference>
<dbReference type="Pfam" id="PF13540">
    <property type="entry name" value="RCC1_2"/>
    <property type="match status" value="1"/>
</dbReference>
<feature type="repeat" description="RCC1" evidence="2">
    <location>
        <begin position="270"/>
        <end position="326"/>
    </location>
</feature>
<dbReference type="PROSITE" id="PS00626">
    <property type="entry name" value="RCC1_2"/>
    <property type="match status" value="3"/>
</dbReference>
<dbReference type="EMBL" id="RRYP01001913">
    <property type="protein sequence ID" value="TNV85339.1"/>
    <property type="molecule type" value="Genomic_DNA"/>
</dbReference>
<dbReference type="InterPro" id="IPR058923">
    <property type="entry name" value="RCC1-like_dom"/>
</dbReference>
<feature type="region of interest" description="Disordered" evidence="3">
    <location>
        <begin position="603"/>
        <end position="644"/>
    </location>
</feature>
<dbReference type="InterPro" id="IPR051210">
    <property type="entry name" value="Ub_ligase/GEF_domain"/>
</dbReference>
<dbReference type="Pfam" id="PF00415">
    <property type="entry name" value="RCC1"/>
    <property type="match status" value="1"/>
</dbReference>
<evidence type="ECO:0000313" key="6">
    <source>
        <dbReference type="Proteomes" id="UP000785679"/>
    </source>
</evidence>
<feature type="repeat" description="RCC1" evidence="2">
    <location>
        <begin position="514"/>
        <end position="565"/>
    </location>
</feature>
<protein>
    <recommendedName>
        <fullName evidence="4">RCC1-like domain-containing protein</fullName>
    </recommendedName>
</protein>
<feature type="domain" description="RCC1-like" evidence="4">
    <location>
        <begin position="295"/>
        <end position="563"/>
    </location>
</feature>
<feature type="repeat" description="RCC1" evidence="2">
    <location>
        <begin position="216"/>
        <end position="269"/>
    </location>
</feature>
<dbReference type="AlphaFoldDB" id="A0A8J8T7M4"/>
<dbReference type="PANTHER" id="PTHR22870:SF155">
    <property type="entry name" value="E3 UBIQUITIN-PROTEIN LIGASE HERC1-RELATED"/>
    <property type="match status" value="1"/>
</dbReference>
<sequence length="889" mass="99448">MNYQQRWQQPSDIRASYPDERYRGAQEQQQPAYKNRGRFAALDDYDESEASFESEGVTVRNDKPISISFRNNILDQCNDHYENQFQAQLPAGIPSTSPMRVGASFDKSTPNTHKPSLSPYRRTDATVSPSQFNYTRNNEDEIDETIQGNIDGQMAETQIQNKKAYVWAFGKNQEGELALGVYKDALLPRFVTGVKGHSAKWISSSNHHSALVTPEGLLLVSGSSLHGKLGLDGVNKTNINRFQVVQSLSKKRVKQVACGDYNTLCLTDDGTVYQFGGTLFKDKKIQRPQSAPGTQSSGPQPVQALYGKDIVQVDCGDFHSAALDANGDLYTWGGGTAAYNKGQCGHGNTNAIEEPEKVKLLGQKRIIKVACGGFHTLVLTTENEVYGFGAGNYGECGYGDFLDTSKPRLVKFPPRETHQSQSQNETCNFGRKKPDQLYAREQYIICDITAGGRHSLVLSDDGTLFAFGYAANGQLGLKSTQNKAKPVIVKDLQGRRVVQMAAGWNHSLVLTENGDMWATGYGAHGQLGLGDKEAKTQFTLVQSVANKNIAKIFAGGAHSWLVLNTMNPIRDSTTVQQMDYSPQQQQVPSFNGTTSHFDAESHTPYKYRDATPPSFKSTLNPKLKDPSPLTSMQSRQPLQPSLAQNTNQANDDFIQKVLEVQTQQLVKSAYFIQVTYCFETDYCHRFINFEVHDNFVAQFENQLLEDYLQQAYHGEKGGVLYHKLQEVPIELLDKARRVQKAQAHLTPGEKLFKDVMSDEDEEGVDEMFVNGERKKFKAFTLCIICNPAACGHDHAFNTYKASSRSLQEKGKKIVVNSTAYNNGLKTVDKDENQMPLVGKIVFVKESDLEHNEFEEGMCKWASSFHRRLSKYCIKKPRYSELRPMRFSLY</sequence>
<keyword evidence="6" id="KW-1185">Reference proteome</keyword>
<feature type="compositionally biased region" description="Polar residues" evidence="3">
    <location>
        <begin position="1"/>
        <end position="11"/>
    </location>
</feature>
<evidence type="ECO:0000313" key="5">
    <source>
        <dbReference type="EMBL" id="TNV85339.1"/>
    </source>
</evidence>
<feature type="repeat" description="RCC1" evidence="2">
    <location>
        <begin position="383"/>
        <end position="461"/>
    </location>
</feature>
<dbReference type="PANTHER" id="PTHR22870">
    <property type="entry name" value="REGULATOR OF CHROMOSOME CONDENSATION"/>
    <property type="match status" value="1"/>
</dbReference>
<proteinExistence type="predicted"/>
<dbReference type="OrthoDB" id="10256179at2759"/>
<dbReference type="PROSITE" id="PS50012">
    <property type="entry name" value="RCC1_3"/>
    <property type="match status" value="7"/>
</dbReference>
<reference evidence="5" key="1">
    <citation type="submission" date="2019-06" db="EMBL/GenBank/DDBJ databases">
        <authorList>
            <person name="Zheng W."/>
        </authorList>
    </citation>
    <scope>NUCLEOTIDE SEQUENCE</scope>
    <source>
        <strain evidence="5">QDHG01</strain>
    </source>
</reference>
<evidence type="ECO:0000256" key="1">
    <source>
        <dbReference type="ARBA" id="ARBA00022737"/>
    </source>
</evidence>
<gene>
    <name evidence="5" type="ORF">FGO68_gene2226</name>
</gene>
<accession>A0A8J8T7M4</accession>
<keyword evidence="1" id="KW-0677">Repeat</keyword>
<feature type="repeat" description="RCC1" evidence="2">
    <location>
        <begin position="327"/>
        <end position="382"/>
    </location>
</feature>
<organism evidence="5 6">
    <name type="scientific">Halteria grandinella</name>
    <dbReference type="NCBI Taxonomy" id="5974"/>
    <lineage>
        <taxon>Eukaryota</taxon>
        <taxon>Sar</taxon>
        <taxon>Alveolata</taxon>
        <taxon>Ciliophora</taxon>
        <taxon>Intramacronucleata</taxon>
        <taxon>Spirotrichea</taxon>
        <taxon>Stichotrichia</taxon>
        <taxon>Sporadotrichida</taxon>
        <taxon>Halteriidae</taxon>
        <taxon>Halteria</taxon>
    </lineage>
</organism>
<dbReference type="Gene3D" id="2.130.10.30">
    <property type="entry name" value="Regulator of chromosome condensation 1/beta-lactamase-inhibitor protein II"/>
    <property type="match status" value="3"/>
</dbReference>
<feature type="repeat" description="RCC1" evidence="2">
    <location>
        <begin position="462"/>
        <end position="513"/>
    </location>
</feature>
<feature type="compositionally biased region" description="Polar residues" evidence="3">
    <location>
        <begin position="628"/>
        <end position="644"/>
    </location>
</feature>
<dbReference type="Proteomes" id="UP000785679">
    <property type="component" value="Unassembled WGS sequence"/>
</dbReference>
<feature type="region of interest" description="Disordered" evidence="3">
    <location>
        <begin position="1"/>
        <end position="33"/>
    </location>
</feature>
<dbReference type="InterPro" id="IPR009091">
    <property type="entry name" value="RCC1/BLIP-II"/>
</dbReference>
<comment type="caution">
    <text evidence="5">The sequence shown here is derived from an EMBL/GenBank/DDBJ whole genome shotgun (WGS) entry which is preliminary data.</text>
</comment>
<evidence type="ECO:0000256" key="3">
    <source>
        <dbReference type="SAM" id="MobiDB-lite"/>
    </source>
</evidence>
<evidence type="ECO:0000259" key="4">
    <source>
        <dbReference type="Pfam" id="PF25390"/>
    </source>
</evidence>
<dbReference type="SUPFAM" id="SSF50985">
    <property type="entry name" value="RCC1/BLIP-II"/>
    <property type="match status" value="2"/>
</dbReference>
<name>A0A8J8T7M4_HALGN</name>